<keyword evidence="2" id="KW-1185">Reference proteome</keyword>
<reference evidence="1 2" key="1">
    <citation type="submission" date="2014-06" db="EMBL/GenBank/DDBJ databases">
        <authorList>
            <consortium name="DOE Joint Genome Institute"/>
            <person name="Kuo A."/>
            <person name="Kohler A."/>
            <person name="Nagy L.G."/>
            <person name="Floudas D."/>
            <person name="Copeland A."/>
            <person name="Barry K.W."/>
            <person name="Cichocki N."/>
            <person name="Veneault-Fourrey C."/>
            <person name="LaButti K."/>
            <person name="Lindquist E.A."/>
            <person name="Lipzen A."/>
            <person name="Lundell T."/>
            <person name="Morin E."/>
            <person name="Murat C."/>
            <person name="Sun H."/>
            <person name="Tunlid A."/>
            <person name="Henrissat B."/>
            <person name="Grigoriev I.V."/>
            <person name="Hibbett D.S."/>
            <person name="Martin F."/>
            <person name="Nordberg H.P."/>
            <person name="Cantor M.N."/>
            <person name="Hua S.X."/>
        </authorList>
    </citation>
    <scope>NUCLEOTIDE SEQUENCE [LARGE SCALE GENOMIC DNA]</scope>
    <source>
        <strain evidence="1 2">ATCC 200175</strain>
    </source>
</reference>
<dbReference type="HOGENOM" id="CLU_2004618_0_0_1"/>
<organism evidence="1 2">
    <name type="scientific">Paxillus involutus ATCC 200175</name>
    <dbReference type="NCBI Taxonomy" id="664439"/>
    <lineage>
        <taxon>Eukaryota</taxon>
        <taxon>Fungi</taxon>
        <taxon>Dikarya</taxon>
        <taxon>Basidiomycota</taxon>
        <taxon>Agaricomycotina</taxon>
        <taxon>Agaricomycetes</taxon>
        <taxon>Agaricomycetidae</taxon>
        <taxon>Boletales</taxon>
        <taxon>Paxilineae</taxon>
        <taxon>Paxillaceae</taxon>
        <taxon>Paxillus</taxon>
    </lineage>
</organism>
<dbReference type="Proteomes" id="UP000053647">
    <property type="component" value="Unassembled WGS sequence"/>
</dbReference>
<name>A0A0C9TPA9_PAXIN</name>
<evidence type="ECO:0000313" key="2">
    <source>
        <dbReference type="Proteomes" id="UP000053647"/>
    </source>
</evidence>
<accession>A0A0C9TPA9</accession>
<gene>
    <name evidence="1" type="ORF">PAXINDRAFT_172662</name>
</gene>
<dbReference type="EMBL" id="KN819518">
    <property type="protein sequence ID" value="KIJ09026.1"/>
    <property type="molecule type" value="Genomic_DNA"/>
</dbReference>
<dbReference type="AlphaFoldDB" id="A0A0C9TPA9"/>
<evidence type="ECO:0000313" key="1">
    <source>
        <dbReference type="EMBL" id="KIJ09026.1"/>
    </source>
</evidence>
<protein>
    <submittedName>
        <fullName evidence="1">Unplaced genomic scaffold PAXINscaffold_196, whole genome shotgun sequence</fullName>
    </submittedName>
</protein>
<reference evidence="2" key="2">
    <citation type="submission" date="2015-01" db="EMBL/GenBank/DDBJ databases">
        <title>Evolutionary Origins and Diversification of the Mycorrhizal Mutualists.</title>
        <authorList>
            <consortium name="DOE Joint Genome Institute"/>
            <consortium name="Mycorrhizal Genomics Consortium"/>
            <person name="Kohler A."/>
            <person name="Kuo A."/>
            <person name="Nagy L.G."/>
            <person name="Floudas D."/>
            <person name="Copeland A."/>
            <person name="Barry K.W."/>
            <person name="Cichocki N."/>
            <person name="Veneault-Fourrey C."/>
            <person name="LaButti K."/>
            <person name="Lindquist E.A."/>
            <person name="Lipzen A."/>
            <person name="Lundell T."/>
            <person name="Morin E."/>
            <person name="Murat C."/>
            <person name="Riley R."/>
            <person name="Ohm R."/>
            <person name="Sun H."/>
            <person name="Tunlid A."/>
            <person name="Henrissat B."/>
            <person name="Grigoriev I.V."/>
            <person name="Hibbett D.S."/>
            <person name="Martin F."/>
        </authorList>
    </citation>
    <scope>NUCLEOTIDE SEQUENCE [LARGE SCALE GENOMIC DNA]</scope>
    <source>
        <strain evidence="2">ATCC 200175</strain>
    </source>
</reference>
<proteinExistence type="predicted"/>
<sequence>MHPWRVDVERTGVVRKSEGPRRPEFLGPPVSRVQETIGQLVNYGGSSDVSVKARWCDIPKTMHVPIPPIRRCHEVGIAVPASILRVCESPSAPPFPKLYCSKLTAASVNRHLPGVICMLTGHQR</sequence>